<evidence type="ECO:0000313" key="2">
    <source>
        <dbReference type="Proteomes" id="UP001163046"/>
    </source>
</evidence>
<keyword evidence="2" id="KW-1185">Reference proteome</keyword>
<name>A0A9X0D3H7_9CNID</name>
<accession>A0A9X0D3H7</accession>
<gene>
    <name evidence="1" type="ORF">OS493_012260</name>
</gene>
<reference evidence="1" key="1">
    <citation type="submission" date="2023-01" db="EMBL/GenBank/DDBJ databases">
        <title>Genome assembly of the deep-sea coral Lophelia pertusa.</title>
        <authorList>
            <person name="Herrera S."/>
            <person name="Cordes E."/>
        </authorList>
    </citation>
    <scope>NUCLEOTIDE SEQUENCE</scope>
    <source>
        <strain evidence="1">USNM1676648</strain>
        <tissue evidence="1">Polyp</tissue>
    </source>
</reference>
<comment type="caution">
    <text evidence="1">The sequence shown here is derived from an EMBL/GenBank/DDBJ whole genome shotgun (WGS) entry which is preliminary data.</text>
</comment>
<dbReference type="EMBL" id="MU825878">
    <property type="protein sequence ID" value="KAJ7385932.1"/>
    <property type="molecule type" value="Genomic_DNA"/>
</dbReference>
<proteinExistence type="predicted"/>
<protein>
    <submittedName>
        <fullName evidence="1">Uncharacterized protein</fullName>
    </submittedName>
</protein>
<sequence length="116" mass="13900">MKMLSKLNEEILGLLEKEKDIEHKIADGNKFRRDIRKGIQKIEDYLSTDYRKYRATVRGLDELEEKEQKVLREIWNRVEDTIVFKFDALIERSEHLELTKRNLLKIIAKFFDSLGC</sequence>
<evidence type="ECO:0000313" key="1">
    <source>
        <dbReference type="EMBL" id="KAJ7385932.1"/>
    </source>
</evidence>
<dbReference type="OrthoDB" id="5981508at2759"/>
<dbReference type="AlphaFoldDB" id="A0A9X0D3H7"/>
<organism evidence="1 2">
    <name type="scientific">Desmophyllum pertusum</name>
    <dbReference type="NCBI Taxonomy" id="174260"/>
    <lineage>
        <taxon>Eukaryota</taxon>
        <taxon>Metazoa</taxon>
        <taxon>Cnidaria</taxon>
        <taxon>Anthozoa</taxon>
        <taxon>Hexacorallia</taxon>
        <taxon>Scleractinia</taxon>
        <taxon>Caryophylliina</taxon>
        <taxon>Caryophylliidae</taxon>
        <taxon>Desmophyllum</taxon>
    </lineage>
</organism>
<dbReference type="Proteomes" id="UP001163046">
    <property type="component" value="Unassembled WGS sequence"/>
</dbReference>